<accession>A0A2A7B7P1</accession>
<dbReference type="EMBL" id="NOUV01000010">
    <property type="protein sequence ID" value="PDX87318.1"/>
    <property type="molecule type" value="Genomic_DNA"/>
</dbReference>
<dbReference type="Gene3D" id="3.30.420.280">
    <property type="match status" value="1"/>
</dbReference>
<sequence length="481" mass="55559">MKTGTNAPVVWRPQPRQREFMRRPEPEALYGGAAGGGKSDALIIEALRQVQIPHYRGLILRKTFPQLSDLVDKSLVYYRRAFPEAQYNATSHVWVFPSGAKIYFGSMQYTKDRTNYQGKAFDFIGFDELTHFEWEEYSYMMSRNRPTGPGTRVYLRATTNPGGVGHGWVKARFITPAPPGTPIVEAFPVRMPDGTEKVLQRARVFIPSSVFDNPALLENDPDYLASLASLPEAEKQALLYGSWDSFSGQVFTEWRNDPAHYQDQRWTHVIAPFPIPKHWKIYRGFDFGFSKPFSVGWYAADEEGRLYRIKELYGCTGRPNEGLRIDPVEQARRIREVEQNDPQLRGRVIQGIADPAIFDESRGESIAAMMERGPNFLHWMPGDHTRLAGKMQFHYRLAFDGEGRPMFQVFDTCRHFLRTIPNLVYDESNVEDIDTRQEDHIYDECRYVLMEHPISPPRRTARPPVGDDPLELHRQARFYRI</sequence>
<dbReference type="AlphaFoldDB" id="A0A2A7B7P1"/>
<comment type="caution">
    <text evidence="1">The sequence shown here is derived from an EMBL/GenBank/DDBJ whole genome shotgun (WGS) entry which is preliminary data.</text>
</comment>
<dbReference type="Proteomes" id="UP000220904">
    <property type="component" value="Unassembled WGS sequence"/>
</dbReference>
<dbReference type="OrthoDB" id="9768556at2"/>
<dbReference type="Gene3D" id="3.40.50.300">
    <property type="entry name" value="P-loop containing nucleotide triphosphate hydrolases"/>
    <property type="match status" value="1"/>
</dbReference>
<reference evidence="1 2" key="1">
    <citation type="journal article" date="2017" name="Front. Microbiol.">
        <title>New Insights into the Diversity of the Genus Faecalibacterium.</title>
        <authorList>
            <person name="Benevides L."/>
            <person name="Burman S."/>
            <person name="Martin R."/>
            <person name="Robert V."/>
            <person name="Thomas M."/>
            <person name="Miquel S."/>
            <person name="Chain F."/>
            <person name="Sokol H."/>
            <person name="Bermudez-Humaran L.G."/>
            <person name="Morrison M."/>
            <person name="Langella P."/>
            <person name="Azevedo V.A."/>
            <person name="Chatel J.M."/>
            <person name="Soares S."/>
        </authorList>
    </citation>
    <scope>NUCLEOTIDE SEQUENCE [LARGE SCALE GENOMIC DNA]</scope>
    <source>
        <strain evidence="1 2">AHMP21</strain>
    </source>
</reference>
<evidence type="ECO:0000313" key="1">
    <source>
        <dbReference type="EMBL" id="PDX87318.1"/>
    </source>
</evidence>
<dbReference type="RefSeq" id="WP_097791899.1">
    <property type="nucleotide sequence ID" value="NZ_NOUV01000010.1"/>
</dbReference>
<dbReference type="InterPro" id="IPR027417">
    <property type="entry name" value="P-loop_NTPase"/>
</dbReference>
<evidence type="ECO:0000313" key="2">
    <source>
        <dbReference type="Proteomes" id="UP000220904"/>
    </source>
</evidence>
<gene>
    <name evidence="1" type="ORF">CHR60_04430</name>
</gene>
<organism evidence="1 2">
    <name type="scientific">Faecalibacterium prausnitzii</name>
    <dbReference type="NCBI Taxonomy" id="853"/>
    <lineage>
        <taxon>Bacteria</taxon>
        <taxon>Bacillati</taxon>
        <taxon>Bacillota</taxon>
        <taxon>Clostridia</taxon>
        <taxon>Eubacteriales</taxon>
        <taxon>Oscillospiraceae</taxon>
        <taxon>Faecalibacterium</taxon>
    </lineage>
</organism>
<dbReference type="Pfam" id="PF03237">
    <property type="entry name" value="Terminase_6N"/>
    <property type="match status" value="1"/>
</dbReference>
<protein>
    <submittedName>
        <fullName evidence="1">Terminase-like family protein</fullName>
    </submittedName>
</protein>
<proteinExistence type="predicted"/>
<name>A0A2A7B7P1_9FIRM</name>